<proteinExistence type="predicted"/>
<reference evidence="1" key="2">
    <citation type="submission" date="2023-05" db="EMBL/GenBank/DDBJ databases">
        <authorList>
            <person name="Schelkunov M.I."/>
        </authorList>
    </citation>
    <scope>NUCLEOTIDE SEQUENCE</scope>
    <source>
        <strain evidence="1">Hsosn_3</strain>
        <tissue evidence="1">Leaf</tissue>
    </source>
</reference>
<dbReference type="EMBL" id="JAUIZM010000146">
    <property type="protein sequence ID" value="KAK1348244.1"/>
    <property type="molecule type" value="Genomic_DNA"/>
</dbReference>
<dbReference type="InterPro" id="IPR036890">
    <property type="entry name" value="HATPase_C_sf"/>
</dbReference>
<comment type="caution">
    <text evidence="1">The sequence shown here is derived from an EMBL/GenBank/DDBJ whole genome shotgun (WGS) entry which is preliminary data.</text>
</comment>
<sequence>MIDWTTEKLRQTSHMDLGKTKKISEIQQKRSPLTHKLESARLPAWSSVQLHETVLKEHVTMQKGLTLQFWIYKKRHPARYEVEYGISPRFSTSTGNNSCYVNEGSAQVAKSSPCQLPSPWAAPICRQFWKAGNSGNEHSAKTTIKNGNSQMHIHPEFLHSNATSHKWVFGAIAELLDNAVDEIQNGATFVVIDKTTNPRDGSPALLIQDDGGGMHPESIRHCMSFGFSDKKKKNAIGQYEYIEFIGAHFCSPLCVLITNCNSTDGNGFKTSSMRLGSDVIVFTRHSSARGLYQKIILYKPQIGINSEGSRKSMLYNGGGNFVELLEDMDTSESEHSCGS</sequence>
<evidence type="ECO:0000313" key="2">
    <source>
        <dbReference type="Proteomes" id="UP001237642"/>
    </source>
</evidence>
<reference evidence="1" key="1">
    <citation type="submission" date="2023-02" db="EMBL/GenBank/DDBJ databases">
        <title>Genome of toxic invasive species Heracleum sosnowskyi carries increased number of genes despite the absence of recent whole-genome duplications.</title>
        <authorList>
            <person name="Schelkunov M."/>
            <person name="Shtratnikova V."/>
            <person name="Makarenko M."/>
            <person name="Klepikova A."/>
            <person name="Omelchenko D."/>
            <person name="Novikova G."/>
            <person name="Obukhova E."/>
            <person name="Bogdanov V."/>
            <person name="Penin A."/>
            <person name="Logacheva M."/>
        </authorList>
    </citation>
    <scope>NUCLEOTIDE SEQUENCE</scope>
    <source>
        <strain evidence="1">Hsosn_3</strain>
        <tissue evidence="1">Leaf</tissue>
    </source>
</reference>
<dbReference type="Proteomes" id="UP001237642">
    <property type="component" value="Unassembled WGS sequence"/>
</dbReference>
<gene>
    <name evidence="1" type="ORF">POM88_054962</name>
</gene>
<dbReference type="SUPFAM" id="SSF55874">
    <property type="entry name" value="ATPase domain of HSP90 chaperone/DNA topoisomerase II/histidine kinase"/>
    <property type="match status" value="1"/>
</dbReference>
<accession>A0AAD8GMH8</accession>
<dbReference type="PANTHER" id="PTHR23336:SF44">
    <property type="entry name" value="PROTEIN MICRORCHIDIA 6"/>
    <property type="match status" value="1"/>
</dbReference>
<name>A0AAD8GMH8_9APIA</name>
<dbReference type="Pfam" id="PF13589">
    <property type="entry name" value="HATPase_c_3"/>
    <property type="match status" value="1"/>
</dbReference>
<dbReference type="InterPro" id="IPR045261">
    <property type="entry name" value="MORC_ATPase"/>
</dbReference>
<organism evidence="1 2">
    <name type="scientific">Heracleum sosnowskyi</name>
    <dbReference type="NCBI Taxonomy" id="360622"/>
    <lineage>
        <taxon>Eukaryota</taxon>
        <taxon>Viridiplantae</taxon>
        <taxon>Streptophyta</taxon>
        <taxon>Embryophyta</taxon>
        <taxon>Tracheophyta</taxon>
        <taxon>Spermatophyta</taxon>
        <taxon>Magnoliopsida</taxon>
        <taxon>eudicotyledons</taxon>
        <taxon>Gunneridae</taxon>
        <taxon>Pentapetalae</taxon>
        <taxon>asterids</taxon>
        <taxon>campanulids</taxon>
        <taxon>Apiales</taxon>
        <taxon>Apiaceae</taxon>
        <taxon>Apioideae</taxon>
        <taxon>apioid superclade</taxon>
        <taxon>Tordylieae</taxon>
        <taxon>Tordyliinae</taxon>
        <taxon>Heracleum</taxon>
    </lineage>
</organism>
<dbReference type="Gene3D" id="3.30.565.10">
    <property type="entry name" value="Histidine kinase-like ATPase, C-terminal domain"/>
    <property type="match status" value="1"/>
</dbReference>
<dbReference type="PANTHER" id="PTHR23336">
    <property type="entry name" value="ZINC FINGER CW-TYPE COILED-COIL DOMAIN PROTEIN 3"/>
    <property type="match status" value="1"/>
</dbReference>
<dbReference type="AlphaFoldDB" id="A0AAD8GMH8"/>
<protein>
    <submittedName>
        <fullName evidence="1">Uncharacterized protein</fullName>
    </submittedName>
</protein>
<evidence type="ECO:0000313" key="1">
    <source>
        <dbReference type="EMBL" id="KAK1348244.1"/>
    </source>
</evidence>
<keyword evidence="2" id="KW-1185">Reference proteome</keyword>
<dbReference type="GO" id="GO:0016887">
    <property type="term" value="F:ATP hydrolysis activity"/>
    <property type="evidence" value="ECO:0007669"/>
    <property type="project" value="InterPro"/>
</dbReference>
<dbReference type="GO" id="GO:0005634">
    <property type="term" value="C:nucleus"/>
    <property type="evidence" value="ECO:0007669"/>
    <property type="project" value="TreeGrafter"/>
</dbReference>